<sequence>MTASAVRRLLLLLTLTSLAGAADDPDFDIGVCRQKCLINQPQLNITEQNVCLHLCQDYADAKSKKESEPGGEIQHCKPGCRSPRKIDGRGKKLCDLECGRKEKKSDDDQRASWVVGGWRKGRRIEEICKRWCWDLPAGGVGEIECLKDCFKVYGLRGILVEWKSWRASRWIISED</sequence>
<feature type="signal peptide" evidence="1">
    <location>
        <begin position="1"/>
        <end position="21"/>
    </location>
</feature>
<dbReference type="AlphaFoldDB" id="A0AAP0GGW5"/>
<evidence type="ECO:0000313" key="3">
    <source>
        <dbReference type="Proteomes" id="UP001418222"/>
    </source>
</evidence>
<keyword evidence="3" id="KW-1185">Reference proteome</keyword>
<organism evidence="2 3">
    <name type="scientific">Platanthera zijinensis</name>
    <dbReference type="NCBI Taxonomy" id="2320716"/>
    <lineage>
        <taxon>Eukaryota</taxon>
        <taxon>Viridiplantae</taxon>
        <taxon>Streptophyta</taxon>
        <taxon>Embryophyta</taxon>
        <taxon>Tracheophyta</taxon>
        <taxon>Spermatophyta</taxon>
        <taxon>Magnoliopsida</taxon>
        <taxon>Liliopsida</taxon>
        <taxon>Asparagales</taxon>
        <taxon>Orchidaceae</taxon>
        <taxon>Orchidoideae</taxon>
        <taxon>Orchideae</taxon>
        <taxon>Orchidinae</taxon>
        <taxon>Platanthera</taxon>
    </lineage>
</organism>
<proteinExistence type="predicted"/>
<gene>
    <name evidence="2" type="ORF">KSP39_PZI000521</name>
</gene>
<dbReference type="Proteomes" id="UP001418222">
    <property type="component" value="Unassembled WGS sequence"/>
</dbReference>
<reference evidence="2 3" key="1">
    <citation type="journal article" date="2022" name="Nat. Plants">
        <title>Genomes of leafy and leafless Platanthera orchids illuminate the evolution of mycoheterotrophy.</title>
        <authorList>
            <person name="Li M.H."/>
            <person name="Liu K.W."/>
            <person name="Li Z."/>
            <person name="Lu H.C."/>
            <person name="Ye Q.L."/>
            <person name="Zhang D."/>
            <person name="Wang J.Y."/>
            <person name="Li Y.F."/>
            <person name="Zhong Z.M."/>
            <person name="Liu X."/>
            <person name="Yu X."/>
            <person name="Liu D.K."/>
            <person name="Tu X.D."/>
            <person name="Liu B."/>
            <person name="Hao Y."/>
            <person name="Liao X.Y."/>
            <person name="Jiang Y.T."/>
            <person name="Sun W.H."/>
            <person name="Chen J."/>
            <person name="Chen Y.Q."/>
            <person name="Ai Y."/>
            <person name="Zhai J.W."/>
            <person name="Wu S.S."/>
            <person name="Zhou Z."/>
            <person name="Hsiao Y.Y."/>
            <person name="Wu W.L."/>
            <person name="Chen Y.Y."/>
            <person name="Lin Y.F."/>
            <person name="Hsu J.L."/>
            <person name="Li C.Y."/>
            <person name="Wang Z.W."/>
            <person name="Zhao X."/>
            <person name="Zhong W.Y."/>
            <person name="Ma X.K."/>
            <person name="Ma L."/>
            <person name="Huang J."/>
            <person name="Chen G.Z."/>
            <person name="Huang M.Z."/>
            <person name="Huang L."/>
            <person name="Peng D.H."/>
            <person name="Luo Y.B."/>
            <person name="Zou S.Q."/>
            <person name="Chen S.P."/>
            <person name="Lan S."/>
            <person name="Tsai W.C."/>
            <person name="Van de Peer Y."/>
            <person name="Liu Z.J."/>
        </authorList>
    </citation>
    <scope>NUCLEOTIDE SEQUENCE [LARGE SCALE GENOMIC DNA]</scope>
    <source>
        <strain evidence="2">Lor287</strain>
    </source>
</reference>
<comment type="caution">
    <text evidence="2">The sequence shown here is derived from an EMBL/GenBank/DDBJ whole genome shotgun (WGS) entry which is preliminary data.</text>
</comment>
<evidence type="ECO:0000313" key="2">
    <source>
        <dbReference type="EMBL" id="KAK8958051.1"/>
    </source>
</evidence>
<accession>A0AAP0GGW5</accession>
<dbReference type="EMBL" id="JBBWWQ010000001">
    <property type="protein sequence ID" value="KAK8958051.1"/>
    <property type="molecule type" value="Genomic_DNA"/>
</dbReference>
<name>A0AAP0GGW5_9ASPA</name>
<feature type="chain" id="PRO_5042812380" evidence="1">
    <location>
        <begin position="22"/>
        <end position="175"/>
    </location>
</feature>
<evidence type="ECO:0000256" key="1">
    <source>
        <dbReference type="SAM" id="SignalP"/>
    </source>
</evidence>
<keyword evidence="1" id="KW-0732">Signal</keyword>
<protein>
    <submittedName>
        <fullName evidence="2">Uncharacterized protein</fullName>
    </submittedName>
</protein>